<evidence type="ECO:0000256" key="3">
    <source>
        <dbReference type="ARBA" id="ARBA00022449"/>
    </source>
</evidence>
<feature type="domain" description="Sodium/calcium exchanger membrane region" evidence="10">
    <location>
        <begin position="421"/>
        <end position="571"/>
    </location>
</feature>
<keyword evidence="7 9" id="KW-0472">Membrane</keyword>
<evidence type="ECO:0000256" key="7">
    <source>
        <dbReference type="ARBA" id="ARBA00023136"/>
    </source>
</evidence>
<feature type="transmembrane region" description="Helical" evidence="9">
    <location>
        <begin position="388"/>
        <end position="406"/>
    </location>
</feature>
<dbReference type="AlphaFoldDB" id="A0AAN5CK23"/>
<dbReference type="GO" id="GO:0006874">
    <property type="term" value="P:intracellular calcium ion homeostasis"/>
    <property type="evidence" value="ECO:0007669"/>
    <property type="project" value="TreeGrafter"/>
</dbReference>
<feature type="transmembrane region" description="Helical" evidence="9">
    <location>
        <begin position="442"/>
        <end position="465"/>
    </location>
</feature>
<evidence type="ECO:0000256" key="1">
    <source>
        <dbReference type="ARBA" id="ARBA00004141"/>
    </source>
</evidence>
<feature type="region of interest" description="Disordered" evidence="8">
    <location>
        <begin position="215"/>
        <end position="234"/>
    </location>
</feature>
<feature type="transmembrane region" description="Helical" evidence="9">
    <location>
        <begin position="526"/>
        <end position="547"/>
    </location>
</feature>
<accession>A0AAN5CK23</accession>
<organism evidence="11 12">
    <name type="scientific">Pristionchus mayeri</name>
    <dbReference type="NCBI Taxonomy" id="1317129"/>
    <lineage>
        <taxon>Eukaryota</taxon>
        <taxon>Metazoa</taxon>
        <taxon>Ecdysozoa</taxon>
        <taxon>Nematoda</taxon>
        <taxon>Chromadorea</taxon>
        <taxon>Rhabditida</taxon>
        <taxon>Rhabditina</taxon>
        <taxon>Diplogasteromorpha</taxon>
        <taxon>Diplogasteroidea</taxon>
        <taxon>Neodiplogasteridae</taxon>
        <taxon>Pristionchus</taxon>
    </lineage>
</organism>
<comment type="subcellular location">
    <subcellularLocation>
        <location evidence="1">Membrane</location>
        <topology evidence="1">Multi-pass membrane protein</topology>
    </subcellularLocation>
</comment>
<dbReference type="PANTHER" id="PTHR12266">
    <property type="entry name" value="NA+/CA2+ K+ INDEPENDENT EXCHANGER"/>
    <property type="match status" value="1"/>
</dbReference>
<feature type="transmembrane region" description="Helical" evidence="9">
    <location>
        <begin position="418"/>
        <end position="436"/>
    </location>
</feature>
<feature type="transmembrane region" description="Helical" evidence="9">
    <location>
        <begin position="554"/>
        <end position="581"/>
    </location>
</feature>
<gene>
    <name evidence="11" type="ORF">PMAYCL1PPCAC_16042</name>
</gene>
<sequence>DDDYCKPQWNWSFTDRCDYVLSSEACGGGGYLQWTSYVYCCEDDVGKWLIVAAGVIFLFILFLMLSTSADDFFCPNISTIVNKLAISENLAGVTFLAFGNGAPDVFTSLASVVTSPLPRADLALGGLLGGAIFVTLIVLSGVVLMRPFKAAVFSSLRDLGFFLFSMCFILLFFLVSDEVQLWQPLGCLGIYAVYVLTVVTTEIIKKHARRREEDTAARKNSCVGSPQLSTTTTTGLRPLKRTDALRTSNVSRRSVVISSFSGNAHELVIEDSCEDADEELEATGGGFIDTHHESAQNHKRLISATKGVVANLLAYYAPQFEEEEPSRFQRVKTYILWPIVTIFKLTVPLSTVDWCRPAAIVLAVLSPLMFIVNTQLIYTKPVEGGPGLYAYSPIVSIPLIAFILLATSAEKEPRFYKISFSLLGFVMSVSWMYAISNEVVDAVTMIGVVTGIDQAILGLTVIAWANCVGDLVSDSSVARQGFPRMGMAAATGGPLFNVLIGFGLPFTIAKIKGDTVPFQLSLEGSSLVMVTFMFISLIFTSVNLIIFRGHFRRIYGFLLIAIYIAFLVFVILSSTGVLPWIKS</sequence>
<keyword evidence="4" id="KW-0406">Ion transport</keyword>
<reference evidence="12" key="1">
    <citation type="submission" date="2022-10" db="EMBL/GenBank/DDBJ databases">
        <title>Genome assembly of Pristionchus species.</title>
        <authorList>
            <person name="Yoshida K."/>
            <person name="Sommer R.J."/>
        </authorList>
    </citation>
    <scope>NUCLEOTIDE SEQUENCE [LARGE SCALE GENOMIC DNA]</scope>
    <source>
        <strain evidence="12">RS5460</strain>
    </source>
</reference>
<dbReference type="GO" id="GO:0005432">
    <property type="term" value="F:calcium:sodium antiporter activity"/>
    <property type="evidence" value="ECO:0007669"/>
    <property type="project" value="TreeGrafter"/>
</dbReference>
<evidence type="ECO:0000256" key="4">
    <source>
        <dbReference type="ARBA" id="ARBA00022568"/>
    </source>
</evidence>
<name>A0AAN5CK23_9BILA</name>
<feature type="transmembrane region" description="Helical" evidence="9">
    <location>
        <begin position="122"/>
        <end position="144"/>
    </location>
</feature>
<dbReference type="InterPro" id="IPR051359">
    <property type="entry name" value="CaCA_antiporter"/>
</dbReference>
<evidence type="ECO:0000256" key="9">
    <source>
        <dbReference type="SAM" id="Phobius"/>
    </source>
</evidence>
<keyword evidence="3" id="KW-0050">Antiport</keyword>
<proteinExistence type="predicted"/>
<keyword evidence="2" id="KW-0813">Transport</keyword>
<feature type="transmembrane region" description="Helical" evidence="9">
    <location>
        <begin position="48"/>
        <end position="68"/>
    </location>
</feature>
<keyword evidence="6 9" id="KW-1133">Transmembrane helix</keyword>
<keyword evidence="5 9" id="KW-0812">Transmembrane</keyword>
<evidence type="ECO:0000256" key="5">
    <source>
        <dbReference type="ARBA" id="ARBA00022692"/>
    </source>
</evidence>
<feature type="transmembrane region" description="Helical" evidence="9">
    <location>
        <begin position="181"/>
        <end position="201"/>
    </location>
</feature>
<dbReference type="EMBL" id="BTRK01000004">
    <property type="protein sequence ID" value="GMR45847.1"/>
    <property type="molecule type" value="Genomic_DNA"/>
</dbReference>
<evidence type="ECO:0000256" key="8">
    <source>
        <dbReference type="SAM" id="MobiDB-lite"/>
    </source>
</evidence>
<feature type="transmembrane region" description="Helical" evidence="9">
    <location>
        <begin position="358"/>
        <end position="376"/>
    </location>
</feature>
<dbReference type="InterPro" id="IPR044880">
    <property type="entry name" value="NCX_ion-bd_dom_sf"/>
</dbReference>
<evidence type="ECO:0000259" key="10">
    <source>
        <dbReference type="Pfam" id="PF01699"/>
    </source>
</evidence>
<evidence type="ECO:0000256" key="6">
    <source>
        <dbReference type="ARBA" id="ARBA00022989"/>
    </source>
</evidence>
<dbReference type="PANTHER" id="PTHR12266:SF0">
    <property type="entry name" value="MITOCHONDRIAL SODIUM_CALCIUM EXCHANGER PROTEIN"/>
    <property type="match status" value="1"/>
</dbReference>
<dbReference type="Proteomes" id="UP001328107">
    <property type="component" value="Unassembled WGS sequence"/>
</dbReference>
<dbReference type="Pfam" id="PF01699">
    <property type="entry name" value="Na_Ca_ex"/>
    <property type="match status" value="2"/>
</dbReference>
<evidence type="ECO:0000313" key="11">
    <source>
        <dbReference type="EMBL" id="GMR45847.1"/>
    </source>
</evidence>
<feature type="compositionally biased region" description="Polar residues" evidence="8">
    <location>
        <begin position="222"/>
        <end position="234"/>
    </location>
</feature>
<feature type="domain" description="Sodium/calcium exchanger membrane region" evidence="10">
    <location>
        <begin position="56"/>
        <end position="198"/>
    </location>
</feature>
<comment type="caution">
    <text evidence="11">The sequence shown here is derived from an EMBL/GenBank/DDBJ whole genome shotgun (WGS) entry which is preliminary data.</text>
</comment>
<evidence type="ECO:0000256" key="2">
    <source>
        <dbReference type="ARBA" id="ARBA00022448"/>
    </source>
</evidence>
<feature type="transmembrane region" description="Helical" evidence="9">
    <location>
        <begin position="156"/>
        <end position="175"/>
    </location>
</feature>
<protein>
    <recommendedName>
        <fullName evidence="10">Sodium/calcium exchanger membrane region domain-containing protein</fullName>
    </recommendedName>
</protein>
<feature type="non-terminal residue" evidence="11">
    <location>
        <position position="1"/>
    </location>
</feature>
<evidence type="ECO:0000313" key="12">
    <source>
        <dbReference type="Proteomes" id="UP001328107"/>
    </source>
</evidence>
<dbReference type="InterPro" id="IPR004837">
    <property type="entry name" value="NaCa_Exmemb"/>
</dbReference>
<dbReference type="Gene3D" id="1.20.1420.30">
    <property type="entry name" value="NCX, central ion-binding region"/>
    <property type="match status" value="2"/>
</dbReference>
<dbReference type="GO" id="GO:0016020">
    <property type="term" value="C:membrane"/>
    <property type="evidence" value="ECO:0007669"/>
    <property type="project" value="UniProtKB-SubCell"/>
</dbReference>
<feature type="transmembrane region" description="Helical" evidence="9">
    <location>
        <begin position="486"/>
        <end position="506"/>
    </location>
</feature>
<keyword evidence="4" id="KW-0109">Calcium transport</keyword>
<keyword evidence="12" id="KW-1185">Reference proteome</keyword>
<keyword evidence="4" id="KW-0106">Calcium</keyword>